<dbReference type="PANTHER" id="PTHR14882:SF1">
    <property type="entry name" value="CCDC92 DOMAIN-CONTAINING PROTEIN"/>
    <property type="match status" value="1"/>
</dbReference>
<name>A0A7I8VYE0_9ANNE</name>
<keyword evidence="6" id="KW-1185">Reference proteome</keyword>
<accession>A0A7I8VYE0</accession>
<feature type="region of interest" description="Disordered" evidence="3">
    <location>
        <begin position="202"/>
        <end position="226"/>
    </location>
</feature>
<reference evidence="5 6" key="1">
    <citation type="submission" date="2020-08" db="EMBL/GenBank/DDBJ databases">
        <authorList>
            <person name="Hejnol A."/>
        </authorList>
    </citation>
    <scope>NUCLEOTIDE SEQUENCE [LARGE SCALE GENOMIC DNA]</scope>
</reference>
<keyword evidence="1 2" id="KW-0175">Coiled coil</keyword>
<evidence type="ECO:0000256" key="1">
    <source>
        <dbReference type="ARBA" id="ARBA00023054"/>
    </source>
</evidence>
<dbReference type="PANTHER" id="PTHR14882">
    <property type="entry name" value="COILED-COIL DOMAIN-CONTAINING 74A"/>
    <property type="match status" value="1"/>
</dbReference>
<dbReference type="AlphaFoldDB" id="A0A7I8VYE0"/>
<feature type="domain" description="CCDC92/74 N-terminal" evidence="4">
    <location>
        <begin position="16"/>
        <end position="65"/>
    </location>
</feature>
<evidence type="ECO:0000259" key="4">
    <source>
        <dbReference type="Pfam" id="PF14916"/>
    </source>
</evidence>
<comment type="caution">
    <text evidence="5">The sequence shown here is derived from an EMBL/GenBank/DDBJ whole genome shotgun (WGS) entry which is preliminary data.</text>
</comment>
<dbReference type="EMBL" id="CAJFCJ010000013">
    <property type="protein sequence ID" value="CAD5120918.1"/>
    <property type="molecule type" value="Genomic_DNA"/>
</dbReference>
<organism evidence="5 6">
    <name type="scientific">Dimorphilus gyrociliatus</name>
    <dbReference type="NCBI Taxonomy" id="2664684"/>
    <lineage>
        <taxon>Eukaryota</taxon>
        <taxon>Metazoa</taxon>
        <taxon>Spiralia</taxon>
        <taxon>Lophotrochozoa</taxon>
        <taxon>Annelida</taxon>
        <taxon>Polychaeta</taxon>
        <taxon>Polychaeta incertae sedis</taxon>
        <taxon>Dinophilidae</taxon>
        <taxon>Dimorphilus</taxon>
    </lineage>
</organism>
<sequence length="226" mass="26411">MDNRKYGSMSSVDWNSQQRVLFLQTQHAETLKELHSEITKLQKRCSELTFELAMKSTSTSQEDSLSVEVSQLKKTLADRNTYINRLETEIKQDRLNWKNLENEFRDTIRKYKLELENREKTAQELRLLLQKKSDELVSMTMKKEPRSPIMPSPPVTGNRRRLSIDSRSEREWMKSSYVPDPKPFLQRKEKLANVRCLPKSAQTVLPPIAKRNETKPSTSPSNSARK</sequence>
<dbReference type="Pfam" id="PF14916">
    <property type="entry name" value="CCDC92"/>
    <property type="match status" value="1"/>
</dbReference>
<dbReference type="InterPro" id="IPR039496">
    <property type="entry name" value="CCDC92/74_N"/>
</dbReference>
<evidence type="ECO:0000313" key="6">
    <source>
        <dbReference type="Proteomes" id="UP000549394"/>
    </source>
</evidence>
<proteinExistence type="predicted"/>
<feature type="coiled-coil region" evidence="2">
    <location>
        <begin position="83"/>
        <end position="135"/>
    </location>
</feature>
<feature type="compositionally biased region" description="Polar residues" evidence="3">
    <location>
        <begin position="215"/>
        <end position="226"/>
    </location>
</feature>
<feature type="region of interest" description="Disordered" evidence="3">
    <location>
        <begin position="140"/>
        <end position="161"/>
    </location>
</feature>
<gene>
    <name evidence="5" type="ORF">DGYR_LOCUS8927</name>
</gene>
<protein>
    <submittedName>
        <fullName evidence="5">DgyrCDS9473</fullName>
    </submittedName>
</protein>
<evidence type="ECO:0000256" key="2">
    <source>
        <dbReference type="SAM" id="Coils"/>
    </source>
</evidence>
<evidence type="ECO:0000313" key="5">
    <source>
        <dbReference type="EMBL" id="CAD5120918.1"/>
    </source>
</evidence>
<dbReference type="Proteomes" id="UP000549394">
    <property type="component" value="Unassembled WGS sequence"/>
</dbReference>
<dbReference type="OrthoDB" id="2155209at2759"/>
<dbReference type="InterPro" id="IPR040370">
    <property type="entry name" value="CCDC74A/CCDC74B/CCDC92"/>
</dbReference>
<evidence type="ECO:0000256" key="3">
    <source>
        <dbReference type="SAM" id="MobiDB-lite"/>
    </source>
</evidence>